<evidence type="ECO:0000313" key="4">
    <source>
        <dbReference type="EMBL" id="KAK8080166.1"/>
    </source>
</evidence>
<evidence type="ECO:0000259" key="3">
    <source>
        <dbReference type="PROSITE" id="PS51471"/>
    </source>
</evidence>
<dbReference type="InterPro" id="IPR050231">
    <property type="entry name" value="Iron_ascorbate_oxido_reductase"/>
</dbReference>
<comment type="similarity">
    <text evidence="1 2">Belongs to the iron/ascorbate-dependent oxidoreductase family.</text>
</comment>
<keyword evidence="2" id="KW-0408">Iron</keyword>
<evidence type="ECO:0000313" key="5">
    <source>
        <dbReference type="Proteomes" id="UP001433268"/>
    </source>
</evidence>
<dbReference type="PROSITE" id="PS51471">
    <property type="entry name" value="FE2OG_OXY"/>
    <property type="match status" value="1"/>
</dbReference>
<dbReference type="Pfam" id="PF03171">
    <property type="entry name" value="2OG-FeII_Oxy"/>
    <property type="match status" value="1"/>
</dbReference>
<dbReference type="Gene3D" id="2.60.120.330">
    <property type="entry name" value="B-lactam Antibiotic, Isopenicillin N Synthase, Chain"/>
    <property type="match status" value="1"/>
</dbReference>
<accession>A0ABR1WCC3</accession>
<protein>
    <recommendedName>
        <fullName evidence="3">Fe2OG dioxygenase domain-containing protein</fullName>
    </recommendedName>
</protein>
<dbReference type="PANTHER" id="PTHR47990">
    <property type="entry name" value="2-OXOGLUTARATE (2OG) AND FE(II)-DEPENDENT OXYGENASE SUPERFAMILY PROTEIN-RELATED"/>
    <property type="match status" value="1"/>
</dbReference>
<dbReference type="GeneID" id="92045359"/>
<organism evidence="4 5">
    <name type="scientific">Apiospora hydei</name>
    <dbReference type="NCBI Taxonomy" id="1337664"/>
    <lineage>
        <taxon>Eukaryota</taxon>
        <taxon>Fungi</taxon>
        <taxon>Dikarya</taxon>
        <taxon>Ascomycota</taxon>
        <taxon>Pezizomycotina</taxon>
        <taxon>Sordariomycetes</taxon>
        <taxon>Xylariomycetidae</taxon>
        <taxon>Amphisphaeriales</taxon>
        <taxon>Apiosporaceae</taxon>
        <taxon>Apiospora</taxon>
    </lineage>
</organism>
<dbReference type="RefSeq" id="XP_066667641.1">
    <property type="nucleotide sequence ID" value="XM_066812299.1"/>
</dbReference>
<dbReference type="Proteomes" id="UP001433268">
    <property type="component" value="Unassembled WGS sequence"/>
</dbReference>
<keyword evidence="2" id="KW-0560">Oxidoreductase</keyword>
<evidence type="ECO:0000256" key="2">
    <source>
        <dbReference type="RuleBase" id="RU003682"/>
    </source>
</evidence>
<evidence type="ECO:0000256" key="1">
    <source>
        <dbReference type="ARBA" id="ARBA00008056"/>
    </source>
</evidence>
<dbReference type="InterPro" id="IPR044861">
    <property type="entry name" value="IPNS-like_FE2OG_OXY"/>
</dbReference>
<proteinExistence type="inferred from homology"/>
<sequence>MRNRMAEYMDHLGESGEKLLQLTEYGLGVPEGSLTRLTQDGWHHMRVLRFPQHNKTNGKGKDGRGIGSHPDYGLLIIAAQDDVGGLFVRPQYKDEKFANWKQSSAGLKEDDDEWVYVPPQPGVFTVFPGDMMQYMTNSYLPSTPHKVGLNRRERYAFAYFHEPSFQAVARPLPGYDAGQEPHDGIHYGTHFTNMFMRNYPTRITTQRMLAEDRQRKLAEPALRTMTSESVSEAINSQASLSGAARFWSEGQGQ</sequence>
<keyword evidence="5" id="KW-1185">Reference proteome</keyword>
<comment type="caution">
    <text evidence="4">The sequence shown here is derived from an EMBL/GenBank/DDBJ whole genome shotgun (WGS) entry which is preliminary data.</text>
</comment>
<feature type="domain" description="Fe2OG dioxygenase" evidence="3">
    <location>
        <begin position="41"/>
        <end position="163"/>
    </location>
</feature>
<dbReference type="SUPFAM" id="SSF51197">
    <property type="entry name" value="Clavaminate synthase-like"/>
    <property type="match status" value="1"/>
</dbReference>
<dbReference type="InterPro" id="IPR027443">
    <property type="entry name" value="IPNS-like_sf"/>
</dbReference>
<dbReference type="EMBL" id="JAQQWN010000006">
    <property type="protein sequence ID" value="KAK8080166.1"/>
    <property type="molecule type" value="Genomic_DNA"/>
</dbReference>
<reference evidence="4 5" key="1">
    <citation type="submission" date="2023-01" db="EMBL/GenBank/DDBJ databases">
        <title>Analysis of 21 Apiospora genomes using comparative genomics revels a genus with tremendous synthesis potential of carbohydrate active enzymes and secondary metabolites.</title>
        <authorList>
            <person name="Sorensen T."/>
        </authorList>
    </citation>
    <scope>NUCLEOTIDE SEQUENCE [LARGE SCALE GENOMIC DNA]</scope>
    <source>
        <strain evidence="4 5">CBS 114990</strain>
    </source>
</reference>
<dbReference type="InterPro" id="IPR005123">
    <property type="entry name" value="Oxoglu/Fe-dep_dioxygenase_dom"/>
</dbReference>
<gene>
    <name evidence="4" type="ORF">PG997_007984</name>
</gene>
<name>A0ABR1WCC3_9PEZI</name>
<keyword evidence="2" id="KW-0479">Metal-binding</keyword>